<name>A0AA90UUW4_9BACT</name>
<organism evidence="1 2">
    <name type="scientific">Segatella copri</name>
    <dbReference type="NCBI Taxonomy" id="165179"/>
    <lineage>
        <taxon>Bacteria</taxon>
        <taxon>Pseudomonadati</taxon>
        <taxon>Bacteroidota</taxon>
        <taxon>Bacteroidia</taxon>
        <taxon>Bacteroidales</taxon>
        <taxon>Prevotellaceae</taxon>
        <taxon>Segatella</taxon>
    </lineage>
</organism>
<evidence type="ECO:0000313" key="2">
    <source>
        <dbReference type="Proteomes" id="UP000421408"/>
    </source>
</evidence>
<proteinExistence type="predicted"/>
<gene>
    <name evidence="1" type="ORF">F7D74_01840</name>
</gene>
<sequence length="113" mass="12840">MPIFNFYRFENKQVDNGPSFFAAEEAAEARFNQGKYQSPRECFGSFFTSKQRHQLSIMKSHGSAGAYNHELYNCDVVVSACQDVILLELESNGTKTTIETRRESNIPIIHTVV</sequence>
<evidence type="ECO:0000313" key="1">
    <source>
        <dbReference type="EMBL" id="MQN82753.1"/>
    </source>
</evidence>
<accession>A0AA90UUW4</accession>
<dbReference type="RefSeq" id="WP_153118182.1">
    <property type="nucleotide sequence ID" value="NZ_VZCC01000007.1"/>
</dbReference>
<comment type="caution">
    <text evidence="1">The sequence shown here is derived from an EMBL/GenBank/DDBJ whole genome shotgun (WGS) entry which is preliminary data.</text>
</comment>
<dbReference type="AlphaFoldDB" id="A0AA90UUW4"/>
<reference evidence="2" key="1">
    <citation type="submission" date="2019-09" db="EMBL/GenBank/DDBJ databases">
        <title>Distinct polysaccharide growth profiles of human intestinal Prevotella copri isolates.</title>
        <authorList>
            <person name="Fehlner-Peach H."/>
            <person name="Magnabosco C."/>
            <person name="Raghavan V."/>
            <person name="Scher J.U."/>
            <person name="Tett A."/>
            <person name="Cox L.M."/>
            <person name="Gottsegen C."/>
            <person name="Watters A."/>
            <person name="Wiltshire- Gordon J.D."/>
            <person name="Segata N."/>
            <person name="Bonneau R."/>
            <person name="Littman D.R."/>
        </authorList>
    </citation>
    <scope>NUCLEOTIDE SEQUENCE [LARGE SCALE GENOMIC DNA]</scope>
    <source>
        <strain evidence="2">iAA108</strain>
    </source>
</reference>
<protein>
    <submittedName>
        <fullName evidence="1">Uncharacterized protein</fullName>
    </submittedName>
</protein>
<dbReference type="EMBL" id="VZCC01000007">
    <property type="protein sequence ID" value="MQN82753.1"/>
    <property type="molecule type" value="Genomic_DNA"/>
</dbReference>
<dbReference type="Proteomes" id="UP000421408">
    <property type="component" value="Unassembled WGS sequence"/>
</dbReference>